<reference evidence="4" key="1">
    <citation type="journal article" date="2019" name="Int. J. Syst. Evol. Microbiol.">
        <title>The Global Catalogue of Microorganisms (GCM) 10K type strain sequencing project: providing services to taxonomists for standard genome sequencing and annotation.</title>
        <authorList>
            <consortium name="The Broad Institute Genomics Platform"/>
            <consortium name="The Broad Institute Genome Sequencing Center for Infectious Disease"/>
            <person name="Wu L."/>
            <person name="Ma J."/>
        </authorList>
    </citation>
    <scope>NUCLEOTIDE SEQUENCE [LARGE SCALE GENOMIC DNA]</scope>
    <source>
        <strain evidence="4">CCUG 58411</strain>
    </source>
</reference>
<dbReference type="Proteomes" id="UP001597206">
    <property type="component" value="Unassembled WGS sequence"/>
</dbReference>
<evidence type="ECO:0008006" key="5">
    <source>
        <dbReference type="Google" id="ProtNLM"/>
    </source>
</evidence>
<dbReference type="EMBL" id="JBHTLN010000001">
    <property type="protein sequence ID" value="MFD1122416.1"/>
    <property type="molecule type" value="Genomic_DNA"/>
</dbReference>
<gene>
    <name evidence="3" type="ORF">ACFQ2T_07885</name>
</gene>
<sequence length="78" mass="8140">MNIKQLAALATTIIATSAFAGSPPEKKCSAGTCSKKEMSSEKKDASCSKKEAAGEQKESSCSKKESSCSKKEATCSKK</sequence>
<accession>A0ABW3PFF9</accession>
<keyword evidence="2" id="KW-0732">Signal</keyword>
<evidence type="ECO:0000256" key="2">
    <source>
        <dbReference type="SAM" id="SignalP"/>
    </source>
</evidence>
<feature type="signal peptide" evidence="2">
    <location>
        <begin position="1"/>
        <end position="20"/>
    </location>
</feature>
<dbReference type="RefSeq" id="WP_379032773.1">
    <property type="nucleotide sequence ID" value="NZ_JBHTLN010000001.1"/>
</dbReference>
<organism evidence="3 4">
    <name type="scientific">Methylophilus flavus</name>
    <dbReference type="NCBI Taxonomy" id="640084"/>
    <lineage>
        <taxon>Bacteria</taxon>
        <taxon>Pseudomonadati</taxon>
        <taxon>Pseudomonadota</taxon>
        <taxon>Betaproteobacteria</taxon>
        <taxon>Nitrosomonadales</taxon>
        <taxon>Methylophilaceae</taxon>
        <taxon>Methylophilus</taxon>
    </lineage>
</organism>
<comment type="caution">
    <text evidence="3">The sequence shown here is derived from an EMBL/GenBank/DDBJ whole genome shotgun (WGS) entry which is preliminary data.</text>
</comment>
<protein>
    <recommendedName>
        <fullName evidence="5">Periplasmic protein</fullName>
    </recommendedName>
</protein>
<evidence type="ECO:0000313" key="4">
    <source>
        <dbReference type="Proteomes" id="UP001597206"/>
    </source>
</evidence>
<evidence type="ECO:0000256" key="1">
    <source>
        <dbReference type="SAM" id="MobiDB-lite"/>
    </source>
</evidence>
<evidence type="ECO:0000313" key="3">
    <source>
        <dbReference type="EMBL" id="MFD1122416.1"/>
    </source>
</evidence>
<name>A0ABW3PFF9_9PROT</name>
<feature type="chain" id="PRO_5046282232" description="Periplasmic protein" evidence="2">
    <location>
        <begin position="21"/>
        <end position="78"/>
    </location>
</feature>
<keyword evidence="4" id="KW-1185">Reference proteome</keyword>
<proteinExistence type="predicted"/>
<feature type="region of interest" description="Disordered" evidence="1">
    <location>
        <begin position="36"/>
        <end position="78"/>
    </location>
</feature>